<evidence type="ECO:0000256" key="1">
    <source>
        <dbReference type="ARBA" id="ARBA00009275"/>
    </source>
</evidence>
<dbReference type="SUPFAM" id="SSF51556">
    <property type="entry name" value="Metallo-dependent hydrolases"/>
    <property type="match status" value="1"/>
</dbReference>
<dbReference type="GO" id="GO:0016788">
    <property type="term" value="F:hydrolase activity, acting on ester bonds"/>
    <property type="evidence" value="ECO:0007669"/>
    <property type="project" value="InterPro"/>
</dbReference>
<comment type="caution">
    <text evidence="5">The sequence shown here is derived from an EMBL/GenBank/DDBJ whole genome shotgun (WGS) entry which is preliminary data.</text>
</comment>
<dbReference type="InterPro" id="IPR001130">
    <property type="entry name" value="TatD-like"/>
</dbReference>
<dbReference type="Gene3D" id="3.20.20.140">
    <property type="entry name" value="Metal-dependent hydrolases"/>
    <property type="match status" value="1"/>
</dbReference>
<dbReference type="PANTHER" id="PTHR46124">
    <property type="entry name" value="D-AMINOACYL-TRNA DEACYLASE"/>
    <property type="match status" value="1"/>
</dbReference>
<dbReference type="FunFam" id="3.20.20.140:FF:000005">
    <property type="entry name" value="TatD family hydrolase"/>
    <property type="match status" value="1"/>
</dbReference>
<dbReference type="EMBL" id="DTFV01000059">
    <property type="protein sequence ID" value="HGI30516.1"/>
    <property type="molecule type" value="Genomic_DNA"/>
</dbReference>
<dbReference type="GO" id="GO:0005829">
    <property type="term" value="C:cytosol"/>
    <property type="evidence" value="ECO:0007669"/>
    <property type="project" value="TreeGrafter"/>
</dbReference>
<feature type="binding site" evidence="4">
    <location>
        <position position="128"/>
    </location>
    <ligand>
        <name>a divalent metal cation</name>
        <dbReference type="ChEBI" id="CHEBI:60240"/>
        <label>2</label>
    </ligand>
</feature>
<feature type="binding site" evidence="4">
    <location>
        <position position="92"/>
    </location>
    <ligand>
        <name>a divalent metal cation</name>
        <dbReference type="ChEBI" id="CHEBI:60240"/>
        <label>1</label>
    </ligand>
</feature>
<reference evidence="5" key="1">
    <citation type="journal article" date="2020" name="mSystems">
        <title>Genome- and Community-Level Interaction Insights into Carbon Utilization and Element Cycling Functions of Hydrothermarchaeota in Hydrothermal Sediment.</title>
        <authorList>
            <person name="Zhou Z."/>
            <person name="Liu Y."/>
            <person name="Xu W."/>
            <person name="Pan J."/>
            <person name="Luo Z.H."/>
            <person name="Li M."/>
        </authorList>
    </citation>
    <scope>NUCLEOTIDE SEQUENCE [LARGE SCALE GENOMIC DNA]</scope>
    <source>
        <strain evidence="5">SpSt-747</strain>
    </source>
</reference>
<sequence>MTSWVDIHAHLDDEAFREDLPEVLSRARKVGVAHIVTAGTSLESSKKVVELVRLYPGVYGCVGVHPQEVEGEVDLSPLERLLREERILAVGEVGLDYFWDTTYKKEQKVVFAAQVELAERYGLPLVVHSRNAEEDVFRILAEKARNVPVVWHCFSGDSELLRRVLSRGWYVSFGGVVTYPKAFRLREVARTVPPERLFLETDAPYLAPQPKRGARNEPAFLIETADFFAALLGKSPEDLKTRLWANFLQVFLKNSHP</sequence>
<feature type="binding site" evidence="4">
    <location>
        <position position="10"/>
    </location>
    <ligand>
        <name>a divalent metal cation</name>
        <dbReference type="ChEBI" id="CHEBI:60240"/>
        <label>1</label>
    </ligand>
</feature>
<evidence type="ECO:0000256" key="4">
    <source>
        <dbReference type="PIRSR" id="PIRSR005902-1"/>
    </source>
</evidence>
<evidence type="ECO:0000313" key="5">
    <source>
        <dbReference type="EMBL" id="HGI30516.1"/>
    </source>
</evidence>
<dbReference type="InterPro" id="IPR018228">
    <property type="entry name" value="DNase_TatD-rel_CS"/>
</dbReference>
<name>A0A7V3YGB3_9BACT</name>
<dbReference type="CDD" id="cd01310">
    <property type="entry name" value="TatD_DNAse"/>
    <property type="match status" value="1"/>
</dbReference>
<keyword evidence="3" id="KW-0378">Hydrolase</keyword>
<proteinExistence type="inferred from homology"/>
<dbReference type="NCBIfam" id="TIGR00010">
    <property type="entry name" value="YchF/TatD family DNA exonuclease"/>
    <property type="match status" value="1"/>
</dbReference>
<dbReference type="PROSITE" id="PS01090">
    <property type="entry name" value="TATD_2"/>
    <property type="match status" value="1"/>
</dbReference>
<dbReference type="GO" id="GO:0046872">
    <property type="term" value="F:metal ion binding"/>
    <property type="evidence" value="ECO:0007669"/>
    <property type="project" value="UniProtKB-KW"/>
</dbReference>
<feature type="binding site" evidence="4">
    <location>
        <position position="202"/>
    </location>
    <ligand>
        <name>a divalent metal cation</name>
        <dbReference type="ChEBI" id="CHEBI:60240"/>
        <label>1</label>
    </ligand>
</feature>
<evidence type="ECO:0000256" key="2">
    <source>
        <dbReference type="ARBA" id="ARBA00022723"/>
    </source>
</evidence>
<dbReference type="InterPro" id="IPR032466">
    <property type="entry name" value="Metal_Hydrolase"/>
</dbReference>
<comment type="similarity">
    <text evidence="1">Belongs to the metallo-dependent hydrolases superfamily. TatD-type hydrolase family.</text>
</comment>
<organism evidence="5">
    <name type="scientific">Candidatus Caldatribacterium californiense</name>
    <dbReference type="NCBI Taxonomy" id="1454726"/>
    <lineage>
        <taxon>Bacteria</taxon>
        <taxon>Pseudomonadati</taxon>
        <taxon>Atribacterota</taxon>
        <taxon>Atribacteria</taxon>
        <taxon>Atribacterales</taxon>
        <taxon>Candidatus Caldatribacteriaceae</taxon>
        <taxon>Candidatus Caldatribacterium</taxon>
    </lineage>
</organism>
<feature type="binding site" evidence="4">
    <location>
        <position position="152"/>
    </location>
    <ligand>
        <name>a divalent metal cation</name>
        <dbReference type="ChEBI" id="CHEBI:60240"/>
        <label>2</label>
    </ligand>
</feature>
<dbReference type="AlphaFoldDB" id="A0A7V3YGB3"/>
<gene>
    <name evidence="5" type="ORF">ENV30_04305</name>
</gene>
<dbReference type="Pfam" id="PF01026">
    <property type="entry name" value="TatD_DNase"/>
    <property type="match status" value="1"/>
</dbReference>
<keyword evidence="2 4" id="KW-0479">Metal-binding</keyword>
<feature type="binding site" evidence="4">
    <location>
        <position position="8"/>
    </location>
    <ligand>
        <name>a divalent metal cation</name>
        <dbReference type="ChEBI" id="CHEBI:60240"/>
        <label>1</label>
    </ligand>
</feature>
<protein>
    <submittedName>
        <fullName evidence="5">TatD family deoxyribonuclease</fullName>
    </submittedName>
</protein>
<dbReference type="PANTHER" id="PTHR46124:SF2">
    <property type="entry name" value="D-AMINOACYL-TRNA DEACYLASE"/>
    <property type="match status" value="1"/>
</dbReference>
<dbReference type="InterPro" id="IPR015991">
    <property type="entry name" value="TatD/YcfH-like"/>
</dbReference>
<dbReference type="GO" id="GO:0004536">
    <property type="term" value="F:DNA nuclease activity"/>
    <property type="evidence" value="ECO:0007669"/>
    <property type="project" value="InterPro"/>
</dbReference>
<dbReference type="PIRSF" id="PIRSF005902">
    <property type="entry name" value="DNase_TatD"/>
    <property type="match status" value="1"/>
</dbReference>
<evidence type="ECO:0000256" key="3">
    <source>
        <dbReference type="ARBA" id="ARBA00022801"/>
    </source>
</evidence>
<accession>A0A7V3YGB3</accession>